<dbReference type="AlphaFoldDB" id="A0A9D9GVH2"/>
<sequence>MIKMRFLFLLFAVLAVSGNAGAQSGIFGKKENLRDISEKCLKVVTDNNSFFNLSLRDAVEKNWKLCDVDFCTMEQFEELKCDTSYYFLMKVDGVFKKEREPAMEFLSLLKGGPQAEVSIENMYEVLTLPLNSIDDDGSSIVPYLGAYVNIIQTHILRVQKKKVAAVMGISWYSNRLSEIGGMKLLLNENDLSKNVTAEQAEEILGPDGSVENEDAVYEAIDSASENTLVSLCIAPQLGQQGSYCYKMLIGTDSGELFYYRKQKITGKSPKGFLADDLKKIAVYLKQDTAL</sequence>
<keyword evidence="1" id="KW-0732">Signal</keyword>
<proteinExistence type="predicted"/>
<evidence type="ECO:0000256" key="1">
    <source>
        <dbReference type="SAM" id="SignalP"/>
    </source>
</evidence>
<reference evidence="2" key="1">
    <citation type="submission" date="2020-10" db="EMBL/GenBank/DDBJ databases">
        <authorList>
            <person name="Gilroy R."/>
        </authorList>
    </citation>
    <scope>NUCLEOTIDE SEQUENCE</scope>
    <source>
        <strain evidence="2">15467</strain>
    </source>
</reference>
<protein>
    <submittedName>
        <fullName evidence="2">Uncharacterized protein</fullName>
    </submittedName>
</protein>
<organism evidence="2 3">
    <name type="scientific">Candidatus Egerieousia excrementavium</name>
    <dbReference type="NCBI Taxonomy" id="2840778"/>
    <lineage>
        <taxon>Bacteria</taxon>
        <taxon>Pseudomonadati</taxon>
        <taxon>Bacteroidota</taxon>
        <taxon>Bacteroidia</taxon>
        <taxon>Bacteroidales</taxon>
        <taxon>Candidatus Egerieousia</taxon>
    </lineage>
</organism>
<reference evidence="2" key="2">
    <citation type="journal article" date="2021" name="PeerJ">
        <title>Extensive microbial diversity within the chicken gut microbiome revealed by metagenomics and culture.</title>
        <authorList>
            <person name="Gilroy R."/>
            <person name="Ravi A."/>
            <person name="Getino M."/>
            <person name="Pursley I."/>
            <person name="Horton D.L."/>
            <person name="Alikhan N.F."/>
            <person name="Baker D."/>
            <person name="Gharbi K."/>
            <person name="Hall N."/>
            <person name="Watson M."/>
            <person name="Adriaenssens E.M."/>
            <person name="Foster-Nyarko E."/>
            <person name="Jarju S."/>
            <person name="Secka A."/>
            <person name="Antonio M."/>
            <person name="Oren A."/>
            <person name="Chaudhuri R.R."/>
            <person name="La Ragione R."/>
            <person name="Hildebrand F."/>
            <person name="Pallen M.J."/>
        </authorList>
    </citation>
    <scope>NUCLEOTIDE SEQUENCE</scope>
    <source>
        <strain evidence="2">15467</strain>
    </source>
</reference>
<evidence type="ECO:0000313" key="3">
    <source>
        <dbReference type="Proteomes" id="UP000823635"/>
    </source>
</evidence>
<feature type="chain" id="PRO_5039568545" evidence="1">
    <location>
        <begin position="23"/>
        <end position="290"/>
    </location>
</feature>
<dbReference type="EMBL" id="JADINB010000045">
    <property type="protein sequence ID" value="MBO8428690.1"/>
    <property type="molecule type" value="Genomic_DNA"/>
</dbReference>
<name>A0A9D9GVH2_9BACT</name>
<feature type="signal peptide" evidence="1">
    <location>
        <begin position="1"/>
        <end position="22"/>
    </location>
</feature>
<dbReference type="Proteomes" id="UP000823635">
    <property type="component" value="Unassembled WGS sequence"/>
</dbReference>
<comment type="caution">
    <text evidence="2">The sequence shown here is derived from an EMBL/GenBank/DDBJ whole genome shotgun (WGS) entry which is preliminary data.</text>
</comment>
<evidence type="ECO:0000313" key="2">
    <source>
        <dbReference type="EMBL" id="MBO8428690.1"/>
    </source>
</evidence>
<accession>A0A9D9GVH2</accession>
<gene>
    <name evidence="2" type="ORF">IAC68_02005</name>
</gene>